<dbReference type="HOGENOM" id="CLU_3374123_0_0_7"/>
<reference evidence="1 2" key="1">
    <citation type="journal article" date="2010" name="BMC Genomics">
        <title>Sequencing, annotation, and comparative genome analysis of the gerbil-adapted Helicobacter pylori strain B8.</title>
        <authorList>
            <person name="Farnbacher M."/>
            <person name="Jahns T."/>
            <person name="Willrodt D."/>
            <person name="Daniel R."/>
            <person name="Haas R."/>
            <person name="Goesmann A."/>
            <person name="Kurtz S."/>
            <person name="Rieder G."/>
        </authorList>
    </citation>
    <scope>NUCLEOTIDE SEQUENCE [LARGE SCALE GENOMIC DNA]</scope>
    <source>
        <strain evidence="1 2">B8</strain>
    </source>
</reference>
<dbReference type="AlphaFoldDB" id="D7FFF5"/>
<evidence type="ECO:0000313" key="2">
    <source>
        <dbReference type="Proteomes" id="UP000007091"/>
    </source>
</evidence>
<protein>
    <submittedName>
        <fullName evidence="1">Uncharacterized protein</fullName>
    </submittedName>
</protein>
<dbReference type="EMBL" id="FN598874">
    <property type="protein sequence ID" value="CBI66912.1"/>
    <property type="molecule type" value="Genomic_DNA"/>
</dbReference>
<sequence length="34" mass="4207">MHPFIAVFRLMLERFKASLFKPLKRVFNPLQRFQ</sequence>
<evidence type="ECO:0000313" key="1">
    <source>
        <dbReference type="EMBL" id="CBI66912.1"/>
    </source>
</evidence>
<dbReference type="KEGG" id="hpl:HPB8_1355"/>
<dbReference type="Proteomes" id="UP000007091">
    <property type="component" value="Chromosome"/>
</dbReference>
<accession>D7FFF5</accession>
<organism evidence="1 2">
    <name type="scientific">Helicobacter pylori (strain B8)</name>
    <dbReference type="NCBI Taxonomy" id="693745"/>
    <lineage>
        <taxon>Bacteria</taxon>
        <taxon>Pseudomonadati</taxon>
        <taxon>Campylobacterota</taxon>
        <taxon>Epsilonproteobacteria</taxon>
        <taxon>Campylobacterales</taxon>
        <taxon>Helicobacteraceae</taxon>
        <taxon>Helicobacter</taxon>
    </lineage>
</organism>
<name>D7FFF5_HELP3</name>
<proteinExistence type="predicted"/>
<gene>
    <name evidence="1" type="ordered locus">HPB8_1355</name>
</gene>